<organism evidence="10 11">
    <name type="scientific">Eiseniibacteriota bacterium</name>
    <dbReference type="NCBI Taxonomy" id="2212470"/>
    <lineage>
        <taxon>Bacteria</taxon>
        <taxon>Candidatus Eiseniibacteriota</taxon>
    </lineage>
</organism>
<feature type="transmembrane region" description="Helical" evidence="8">
    <location>
        <begin position="309"/>
        <end position="329"/>
    </location>
</feature>
<dbReference type="InterPro" id="IPR038731">
    <property type="entry name" value="RgtA/B/C-like"/>
</dbReference>
<reference evidence="10" key="1">
    <citation type="submission" date="2020-07" db="EMBL/GenBank/DDBJ databases">
        <title>Huge and variable diversity of episymbiotic CPR bacteria and DPANN archaea in groundwater ecosystems.</title>
        <authorList>
            <person name="He C.Y."/>
            <person name="Keren R."/>
            <person name="Whittaker M."/>
            <person name="Farag I.F."/>
            <person name="Doudna J."/>
            <person name="Cate J.H.D."/>
            <person name="Banfield J.F."/>
        </authorList>
    </citation>
    <scope>NUCLEOTIDE SEQUENCE</scope>
    <source>
        <strain evidence="10">NC_groundwater_1813_Pr3_B-0.1um_71_17</strain>
    </source>
</reference>
<keyword evidence="2" id="KW-1003">Cell membrane</keyword>
<dbReference type="PANTHER" id="PTHR33908">
    <property type="entry name" value="MANNOSYLTRANSFERASE YKCB-RELATED"/>
    <property type="match status" value="1"/>
</dbReference>
<feature type="transmembrane region" description="Helical" evidence="8">
    <location>
        <begin position="338"/>
        <end position="358"/>
    </location>
</feature>
<evidence type="ECO:0000256" key="7">
    <source>
        <dbReference type="ARBA" id="ARBA00023136"/>
    </source>
</evidence>
<evidence type="ECO:0000259" key="9">
    <source>
        <dbReference type="Pfam" id="PF13231"/>
    </source>
</evidence>
<feature type="transmembrane region" description="Helical" evidence="8">
    <location>
        <begin position="279"/>
        <end position="297"/>
    </location>
</feature>
<feature type="transmembrane region" description="Helical" evidence="8">
    <location>
        <begin position="203"/>
        <end position="223"/>
    </location>
</feature>
<keyword evidence="3" id="KW-0328">Glycosyltransferase</keyword>
<keyword evidence="6 8" id="KW-1133">Transmembrane helix</keyword>
<feature type="transmembrane region" description="Helical" evidence="8">
    <location>
        <begin position="86"/>
        <end position="104"/>
    </location>
</feature>
<dbReference type="GO" id="GO:0005886">
    <property type="term" value="C:plasma membrane"/>
    <property type="evidence" value="ECO:0007669"/>
    <property type="project" value="UniProtKB-SubCell"/>
</dbReference>
<feature type="transmembrane region" description="Helical" evidence="8">
    <location>
        <begin position="139"/>
        <end position="156"/>
    </location>
</feature>
<evidence type="ECO:0000256" key="8">
    <source>
        <dbReference type="SAM" id="Phobius"/>
    </source>
</evidence>
<evidence type="ECO:0000256" key="2">
    <source>
        <dbReference type="ARBA" id="ARBA00022475"/>
    </source>
</evidence>
<proteinExistence type="predicted"/>
<comment type="subcellular location">
    <subcellularLocation>
        <location evidence="1">Cell membrane</location>
        <topology evidence="1">Multi-pass membrane protein</topology>
    </subcellularLocation>
</comment>
<evidence type="ECO:0000256" key="1">
    <source>
        <dbReference type="ARBA" id="ARBA00004651"/>
    </source>
</evidence>
<keyword evidence="7 8" id="KW-0472">Membrane</keyword>
<sequence length="524" mass="57789">MSAALEPDERPHPLDRFAILGVLAVAAVLRAFELGARSLWTDEGSTWTAASLPLRAMLRRCVERDASPPLFYLLTSWGLKFGDGEAQLRLVSFFASLALVWLTYRLGRLGLSRRRSAFAALLTALAPYQVMYAQEARTYTLAAALLVAGVWFYARASMSNRRSHWAGLALATALGAWTQTIALLGLSAQAALTLGTKSGRRRWLPWGLALAAGAVMYLPWAWYSRGVAEHLSSSHWYIPDPDARGVFKVLRAALLSPLPLVGAPEGSTMPGLDAFMPRALAWALVSLPIAIALFNGLPELAGRDGRGRLTRVAWAAWFVPVAAVFVLSFQRPLVLPRYFVFVTPAVSLLLTLGASALHPRPWRFVLGGWLAALAVLGLVRYHHDYTKEPWRDVTADIRARSAAGRTAVLVPFDVDPFAYYTRAVPQPVVSFEVSHPEEPFAAMFTPRQLDELQEAARRNAAPYDEVWVVVRSPNSDVRREVARRAEAVAGEGRALVERRRWDSLTGPLRVSRFVRGGFTPDSLR</sequence>
<dbReference type="GO" id="GO:0016763">
    <property type="term" value="F:pentosyltransferase activity"/>
    <property type="evidence" value="ECO:0007669"/>
    <property type="project" value="TreeGrafter"/>
</dbReference>
<dbReference type="Pfam" id="PF13231">
    <property type="entry name" value="PMT_2"/>
    <property type="match status" value="1"/>
</dbReference>
<feature type="transmembrane region" description="Helical" evidence="8">
    <location>
        <begin position="168"/>
        <end position="191"/>
    </location>
</feature>
<keyword evidence="4" id="KW-0808">Transferase</keyword>
<feature type="transmembrane region" description="Helical" evidence="8">
    <location>
        <begin position="116"/>
        <end position="133"/>
    </location>
</feature>
<dbReference type="InterPro" id="IPR050297">
    <property type="entry name" value="LipidA_mod_glycosyltrf_83"/>
</dbReference>
<comment type="caution">
    <text evidence="10">The sequence shown here is derived from an EMBL/GenBank/DDBJ whole genome shotgun (WGS) entry which is preliminary data.</text>
</comment>
<dbReference type="GO" id="GO:0009103">
    <property type="term" value="P:lipopolysaccharide biosynthetic process"/>
    <property type="evidence" value="ECO:0007669"/>
    <property type="project" value="UniProtKB-ARBA"/>
</dbReference>
<protein>
    <submittedName>
        <fullName evidence="10">Glycosyltransferase family 39 protein</fullName>
    </submittedName>
</protein>
<dbReference type="PANTHER" id="PTHR33908:SF11">
    <property type="entry name" value="MEMBRANE PROTEIN"/>
    <property type="match status" value="1"/>
</dbReference>
<accession>A0A933W803</accession>
<evidence type="ECO:0000256" key="6">
    <source>
        <dbReference type="ARBA" id="ARBA00022989"/>
    </source>
</evidence>
<evidence type="ECO:0000313" key="11">
    <source>
        <dbReference type="Proteomes" id="UP000696931"/>
    </source>
</evidence>
<evidence type="ECO:0000313" key="10">
    <source>
        <dbReference type="EMBL" id="MBI5168461.1"/>
    </source>
</evidence>
<evidence type="ECO:0000256" key="4">
    <source>
        <dbReference type="ARBA" id="ARBA00022679"/>
    </source>
</evidence>
<feature type="domain" description="Glycosyltransferase RgtA/B/C/D-like" evidence="9">
    <location>
        <begin position="68"/>
        <end position="221"/>
    </location>
</feature>
<dbReference type="Proteomes" id="UP000696931">
    <property type="component" value="Unassembled WGS sequence"/>
</dbReference>
<evidence type="ECO:0000256" key="5">
    <source>
        <dbReference type="ARBA" id="ARBA00022692"/>
    </source>
</evidence>
<gene>
    <name evidence="10" type="ORF">HZA61_03135</name>
</gene>
<name>A0A933W803_UNCEI</name>
<feature type="transmembrane region" description="Helical" evidence="8">
    <location>
        <begin position="14"/>
        <end position="32"/>
    </location>
</feature>
<keyword evidence="5 8" id="KW-0812">Transmembrane</keyword>
<dbReference type="EMBL" id="JACRIW010000024">
    <property type="protein sequence ID" value="MBI5168461.1"/>
    <property type="molecule type" value="Genomic_DNA"/>
</dbReference>
<feature type="transmembrane region" description="Helical" evidence="8">
    <location>
        <begin position="364"/>
        <end position="381"/>
    </location>
</feature>
<evidence type="ECO:0000256" key="3">
    <source>
        <dbReference type="ARBA" id="ARBA00022676"/>
    </source>
</evidence>
<dbReference type="AlphaFoldDB" id="A0A933W803"/>